<evidence type="ECO:0000256" key="3">
    <source>
        <dbReference type="SAM" id="MobiDB-lite"/>
    </source>
</evidence>
<evidence type="ECO:0000313" key="6">
    <source>
        <dbReference type="Proteomes" id="UP000230066"/>
    </source>
</evidence>
<keyword evidence="1" id="KW-0677">Repeat</keyword>
<dbReference type="SUPFAM" id="SSF47473">
    <property type="entry name" value="EF-hand"/>
    <property type="match status" value="1"/>
</dbReference>
<protein>
    <submittedName>
        <fullName evidence="5">Calmodulin</fullName>
    </submittedName>
</protein>
<organism evidence="5 6">
    <name type="scientific">Fasciola hepatica</name>
    <name type="common">Liver fluke</name>
    <dbReference type="NCBI Taxonomy" id="6192"/>
    <lineage>
        <taxon>Eukaryota</taxon>
        <taxon>Metazoa</taxon>
        <taxon>Spiralia</taxon>
        <taxon>Lophotrochozoa</taxon>
        <taxon>Platyhelminthes</taxon>
        <taxon>Trematoda</taxon>
        <taxon>Digenea</taxon>
        <taxon>Plagiorchiida</taxon>
        <taxon>Echinostomata</taxon>
        <taxon>Echinostomatoidea</taxon>
        <taxon>Fasciolidae</taxon>
        <taxon>Fasciola</taxon>
    </lineage>
</organism>
<dbReference type="InterPro" id="IPR050145">
    <property type="entry name" value="Centrin_CML-like"/>
</dbReference>
<gene>
    <name evidence="5" type="ORF">D915_004086</name>
</gene>
<dbReference type="PROSITE" id="PS00018">
    <property type="entry name" value="EF_HAND_1"/>
    <property type="match status" value="4"/>
</dbReference>
<dbReference type="InterPro" id="IPR011992">
    <property type="entry name" value="EF-hand-dom_pair"/>
</dbReference>
<dbReference type="PROSITE" id="PS50222">
    <property type="entry name" value="EF_HAND_2"/>
    <property type="match status" value="4"/>
</dbReference>
<keyword evidence="2" id="KW-0106">Calcium</keyword>
<name>A0A4E0RCB0_FASHE</name>
<comment type="caution">
    <text evidence="5">The sequence shown here is derived from an EMBL/GenBank/DDBJ whole genome shotgun (WGS) entry which is preliminary data.</text>
</comment>
<dbReference type="AlphaFoldDB" id="A0A4E0RCB0"/>
<dbReference type="InterPro" id="IPR002048">
    <property type="entry name" value="EF_hand_dom"/>
</dbReference>
<proteinExistence type="predicted"/>
<evidence type="ECO:0000313" key="5">
    <source>
        <dbReference type="EMBL" id="THD23961.1"/>
    </source>
</evidence>
<dbReference type="InterPro" id="IPR018247">
    <property type="entry name" value="EF_Hand_1_Ca_BS"/>
</dbReference>
<dbReference type="EMBL" id="JXXN02001846">
    <property type="protein sequence ID" value="THD23961.1"/>
    <property type="molecule type" value="Genomic_DNA"/>
</dbReference>
<feature type="region of interest" description="Disordered" evidence="3">
    <location>
        <begin position="1"/>
        <end position="21"/>
    </location>
</feature>
<feature type="domain" description="EF-hand" evidence="4">
    <location>
        <begin position="107"/>
        <end position="142"/>
    </location>
</feature>
<keyword evidence="6" id="KW-1185">Reference proteome</keyword>
<dbReference type="PANTHER" id="PTHR23050">
    <property type="entry name" value="CALCIUM BINDING PROTEIN"/>
    <property type="match status" value="1"/>
</dbReference>
<sequence length="181" mass="20381">MSRSSLDGSLASKEETNDEVDEEIMKTHHLTKQRVSELREIFRFLDRDSGGTVSGQELSSLIRLVSSNYTEHEIKLLMNKADMNGDGEMGFEEFVQLLSCEPNDPQQETSATREAFEVFDADNDGFITKLELLQVMTRIGHNFSEQEVEEMLSEADQDGDGRVTYAEFEAMLKEGPNDVGS</sequence>
<dbReference type="Gene3D" id="1.10.238.10">
    <property type="entry name" value="EF-hand"/>
    <property type="match status" value="2"/>
</dbReference>
<dbReference type="Proteomes" id="UP000230066">
    <property type="component" value="Unassembled WGS sequence"/>
</dbReference>
<reference evidence="5" key="1">
    <citation type="submission" date="2019-03" db="EMBL/GenBank/DDBJ databases">
        <title>Improved annotation for the trematode Fasciola hepatica.</title>
        <authorList>
            <person name="Choi Y.-J."/>
            <person name="Martin J."/>
            <person name="Mitreva M."/>
        </authorList>
    </citation>
    <scope>NUCLEOTIDE SEQUENCE [LARGE SCALE GENOMIC DNA]</scope>
</reference>
<feature type="domain" description="EF-hand" evidence="4">
    <location>
        <begin position="143"/>
        <end position="178"/>
    </location>
</feature>
<evidence type="ECO:0000259" key="4">
    <source>
        <dbReference type="PROSITE" id="PS50222"/>
    </source>
</evidence>
<evidence type="ECO:0000256" key="2">
    <source>
        <dbReference type="ARBA" id="ARBA00022837"/>
    </source>
</evidence>
<evidence type="ECO:0000256" key="1">
    <source>
        <dbReference type="ARBA" id="ARBA00022737"/>
    </source>
</evidence>
<dbReference type="FunFam" id="1.10.238.10:FF:000001">
    <property type="entry name" value="Calmodulin 1"/>
    <property type="match status" value="1"/>
</dbReference>
<feature type="domain" description="EF-hand" evidence="4">
    <location>
        <begin position="69"/>
        <end position="104"/>
    </location>
</feature>
<dbReference type="GO" id="GO:0005509">
    <property type="term" value="F:calcium ion binding"/>
    <property type="evidence" value="ECO:0007669"/>
    <property type="project" value="InterPro"/>
</dbReference>
<accession>A0A4E0RCB0</accession>
<dbReference type="SMART" id="SM00054">
    <property type="entry name" value="EFh"/>
    <property type="match status" value="4"/>
</dbReference>
<feature type="domain" description="EF-hand" evidence="4">
    <location>
        <begin position="33"/>
        <end position="68"/>
    </location>
</feature>
<dbReference type="Pfam" id="PF13499">
    <property type="entry name" value="EF-hand_7"/>
    <property type="match status" value="2"/>
</dbReference>
<dbReference type="CDD" id="cd00051">
    <property type="entry name" value="EFh"/>
    <property type="match status" value="1"/>
</dbReference>